<dbReference type="RefSeq" id="WP_147744546.1">
    <property type="nucleotide sequence ID" value="NZ_VRUR01000002.1"/>
</dbReference>
<dbReference type="EMBL" id="VRUR01000002">
    <property type="protein sequence ID" value="TXN35772.1"/>
    <property type="molecule type" value="Genomic_DNA"/>
</dbReference>
<feature type="transmembrane region" description="Helical" evidence="1">
    <location>
        <begin position="254"/>
        <end position="275"/>
    </location>
</feature>
<evidence type="ECO:0000313" key="4">
    <source>
        <dbReference type="Proteomes" id="UP000321456"/>
    </source>
</evidence>
<feature type="transmembrane region" description="Helical" evidence="1">
    <location>
        <begin position="20"/>
        <end position="40"/>
    </location>
</feature>
<dbReference type="Pfam" id="PF04235">
    <property type="entry name" value="DUF418"/>
    <property type="match status" value="1"/>
</dbReference>
<evidence type="ECO:0000256" key="1">
    <source>
        <dbReference type="SAM" id="Phobius"/>
    </source>
</evidence>
<feature type="transmembrane region" description="Helical" evidence="1">
    <location>
        <begin position="360"/>
        <end position="381"/>
    </location>
</feature>
<accession>A0A5C8V424</accession>
<keyword evidence="1" id="KW-0472">Membrane</keyword>
<gene>
    <name evidence="3" type="ORF">FVB32_14465</name>
</gene>
<evidence type="ECO:0000313" key="3">
    <source>
        <dbReference type="EMBL" id="TXN35772.1"/>
    </source>
</evidence>
<dbReference type="Proteomes" id="UP000321456">
    <property type="component" value="Unassembled WGS sequence"/>
</dbReference>
<keyword evidence="1" id="KW-0812">Transmembrane</keyword>
<feature type="transmembrane region" description="Helical" evidence="1">
    <location>
        <begin position="120"/>
        <end position="138"/>
    </location>
</feature>
<feature type="transmembrane region" description="Helical" evidence="1">
    <location>
        <begin position="295"/>
        <end position="312"/>
    </location>
</feature>
<keyword evidence="1" id="KW-1133">Transmembrane helix</keyword>
<feature type="transmembrane region" description="Helical" evidence="1">
    <location>
        <begin position="97"/>
        <end position="114"/>
    </location>
</feature>
<dbReference type="InterPro" id="IPR007349">
    <property type="entry name" value="DUF418"/>
</dbReference>
<keyword evidence="4" id="KW-1185">Reference proteome</keyword>
<protein>
    <submittedName>
        <fullName evidence="3">DUF418 domain-containing protein</fullName>
    </submittedName>
</protein>
<feature type="transmembrane region" description="Helical" evidence="1">
    <location>
        <begin position="145"/>
        <end position="164"/>
    </location>
</feature>
<organism evidence="3 4">
    <name type="scientific">Flagellimonas hymeniacidonis</name>
    <dbReference type="NCBI Taxonomy" id="2603628"/>
    <lineage>
        <taxon>Bacteria</taxon>
        <taxon>Pseudomonadati</taxon>
        <taxon>Bacteroidota</taxon>
        <taxon>Flavobacteriia</taxon>
        <taxon>Flavobacteriales</taxon>
        <taxon>Flavobacteriaceae</taxon>
        <taxon>Flagellimonas</taxon>
    </lineage>
</organism>
<dbReference type="PANTHER" id="PTHR30590">
    <property type="entry name" value="INNER MEMBRANE PROTEIN"/>
    <property type="match status" value="1"/>
</dbReference>
<feature type="domain" description="DUF418" evidence="2">
    <location>
        <begin position="235"/>
        <end position="399"/>
    </location>
</feature>
<name>A0A5C8V424_9FLAO</name>
<feature type="transmembrane region" description="Helical" evidence="1">
    <location>
        <begin position="65"/>
        <end position="85"/>
    </location>
</feature>
<dbReference type="InterPro" id="IPR052529">
    <property type="entry name" value="Bact_Transport_Assoc"/>
</dbReference>
<feature type="transmembrane region" description="Helical" evidence="1">
    <location>
        <begin position="213"/>
        <end position="234"/>
    </location>
</feature>
<proteinExistence type="predicted"/>
<evidence type="ECO:0000259" key="2">
    <source>
        <dbReference type="Pfam" id="PF04235"/>
    </source>
</evidence>
<comment type="caution">
    <text evidence="3">The sequence shown here is derived from an EMBL/GenBank/DDBJ whole genome shotgun (WGS) entry which is preliminary data.</text>
</comment>
<dbReference type="AlphaFoldDB" id="A0A5C8V424"/>
<feature type="transmembrane region" description="Helical" evidence="1">
    <location>
        <begin position="332"/>
        <end position="354"/>
    </location>
</feature>
<dbReference type="PANTHER" id="PTHR30590:SF2">
    <property type="entry name" value="INNER MEMBRANE PROTEIN"/>
    <property type="match status" value="1"/>
</dbReference>
<sequence length="406" mass="46215">MKTANKINTSPQRIEIVDALRGFSLAGIVIVHMVENYIAAPPPPVLLDAMHQGIGDNIVDGFIGFLLRGKFFALFSFLFGLSFFIQMDNVSQKGGYFGGRFLWRLILLLGIGYAHSLFYAGDILTVYAMLGILLVPFYKINSKWIILFIAVLFLGIGRYLVFVFTGGENLFGKMDFNPESPSLLAYYNTLKNGSLLEVFSTNAYDGHMNKLNFQLGVFGRAYITFGFFLLGMLVGKIGFFKDYEARKKLVKRTWIWSLVLFLVSGALMAVTFGSLGENVTFDNWVAMLGLTAYDLNNVSMTLILIAVFVILYKKSKPQKWLSKFAPYGRMALTNYFFQSIVGTFILFGWGLGFLGELRNVYTFIIALFMILVQMLLSKWWLKNFRYGPLEWLWRSLTFLRVFPLKK</sequence>
<reference evidence="3 4" key="1">
    <citation type="submission" date="2019-08" db="EMBL/GenBank/DDBJ databases">
        <title>Professor.</title>
        <authorList>
            <person name="Park J.S."/>
        </authorList>
    </citation>
    <scope>NUCLEOTIDE SEQUENCE [LARGE SCALE GENOMIC DNA]</scope>
    <source>
        <strain evidence="3 4">176CP5-101</strain>
    </source>
</reference>